<evidence type="ECO:0000256" key="2">
    <source>
        <dbReference type="SAM" id="Phobius"/>
    </source>
</evidence>
<dbReference type="RefSeq" id="XP_030834705.1">
    <property type="nucleotide sequence ID" value="XM_030978845.1"/>
</dbReference>
<feature type="transmembrane region" description="Helical" evidence="2">
    <location>
        <begin position="12"/>
        <end position="31"/>
    </location>
</feature>
<dbReference type="InterPro" id="IPR012444">
    <property type="entry name" value="DUF1647"/>
</dbReference>
<reference evidence="3" key="2">
    <citation type="submission" date="2021-01" db="UniProtKB">
        <authorList>
            <consortium name="EnsemblMetazoa"/>
        </authorList>
    </citation>
    <scope>IDENTIFICATION</scope>
</reference>
<dbReference type="KEGG" id="spu:115921392"/>
<organism evidence="3 4">
    <name type="scientific">Strongylocentrotus purpuratus</name>
    <name type="common">Purple sea urchin</name>
    <dbReference type="NCBI Taxonomy" id="7668"/>
    <lineage>
        <taxon>Eukaryota</taxon>
        <taxon>Metazoa</taxon>
        <taxon>Echinodermata</taxon>
        <taxon>Eleutherozoa</taxon>
        <taxon>Echinozoa</taxon>
        <taxon>Echinoidea</taxon>
        <taxon>Euechinoidea</taxon>
        <taxon>Echinacea</taxon>
        <taxon>Camarodonta</taxon>
        <taxon>Echinidea</taxon>
        <taxon>Strongylocentrotidae</taxon>
        <taxon>Strongylocentrotus</taxon>
    </lineage>
</organism>
<name>A0A7M7SVL8_STRPU</name>
<dbReference type="PANTHER" id="PTHR31389">
    <property type="entry name" value="LD39211P"/>
    <property type="match status" value="1"/>
</dbReference>
<keyword evidence="2" id="KW-1133">Transmembrane helix</keyword>
<protein>
    <submittedName>
        <fullName evidence="3">Uncharacterized protein</fullName>
    </submittedName>
</protein>
<accession>A0A7M7SVL8</accession>
<dbReference type="GeneID" id="115921392"/>
<feature type="region of interest" description="Disordered" evidence="1">
    <location>
        <begin position="38"/>
        <end position="61"/>
    </location>
</feature>
<dbReference type="Pfam" id="PF07801">
    <property type="entry name" value="DUF1647"/>
    <property type="match status" value="1"/>
</dbReference>
<dbReference type="OrthoDB" id="10053392at2759"/>
<reference evidence="4" key="1">
    <citation type="submission" date="2015-02" db="EMBL/GenBank/DDBJ databases">
        <title>Genome sequencing for Strongylocentrotus purpuratus.</title>
        <authorList>
            <person name="Murali S."/>
            <person name="Liu Y."/>
            <person name="Vee V."/>
            <person name="English A."/>
            <person name="Wang M."/>
            <person name="Skinner E."/>
            <person name="Han Y."/>
            <person name="Muzny D.M."/>
            <person name="Worley K.C."/>
            <person name="Gibbs R.A."/>
        </authorList>
    </citation>
    <scope>NUCLEOTIDE SEQUENCE</scope>
</reference>
<proteinExistence type="predicted"/>
<sequence length="283" mass="33156">MTMDLFRSRQLMPKLLVVISGLIFLYCVFVLKPAPRTRPPTTGEPVDWQHLPPKPQFPKHEPIPLPSPTPVSPGMINRFNQGLDPALFTTNRTIDDEYTRDRLYHQLQIVTAFSQNHYKEALGLIGTVQKEMPDKKLVIYDLGIDPDTRFKVKKLCHVELRSFPFDEYAPHVKDLHTYAWKVIIINTTLHEFGSIFWADSSIRFKTSLRHLIPYVTRHHGYMTHFHSFDPRGTQDTPKGHIYYFTYPKMFLALGIKRTDYFASRNVPRMLMMVNNTFFKTMLR</sequence>
<keyword evidence="2" id="KW-0472">Membrane</keyword>
<dbReference type="Proteomes" id="UP000007110">
    <property type="component" value="Unassembled WGS sequence"/>
</dbReference>
<evidence type="ECO:0000256" key="1">
    <source>
        <dbReference type="SAM" id="MobiDB-lite"/>
    </source>
</evidence>
<dbReference type="InParanoid" id="A0A7M7SVL8"/>
<dbReference type="AlphaFoldDB" id="A0A7M7SVL8"/>
<dbReference type="PANTHER" id="PTHR31389:SF4">
    <property type="entry name" value="LD39211P"/>
    <property type="match status" value="1"/>
</dbReference>
<keyword evidence="2" id="KW-0812">Transmembrane</keyword>
<evidence type="ECO:0000313" key="4">
    <source>
        <dbReference type="Proteomes" id="UP000007110"/>
    </source>
</evidence>
<keyword evidence="4" id="KW-1185">Reference proteome</keyword>
<evidence type="ECO:0000313" key="3">
    <source>
        <dbReference type="EnsemblMetazoa" id="XP_030834705"/>
    </source>
</evidence>
<dbReference type="EnsemblMetazoa" id="XM_030978845">
    <property type="protein sequence ID" value="XP_030834705"/>
    <property type="gene ID" value="LOC115921392"/>
</dbReference>